<gene>
    <name evidence="2" type="ORF">EJO50_09865</name>
</gene>
<keyword evidence="1" id="KW-0175">Coiled coil</keyword>
<proteinExistence type="predicted"/>
<keyword evidence="3" id="KW-1185">Reference proteome</keyword>
<evidence type="ECO:0000313" key="2">
    <source>
        <dbReference type="EMBL" id="AZN36763.1"/>
    </source>
</evidence>
<dbReference type="AlphaFoldDB" id="A0A3S8ZTC7"/>
<dbReference type="Proteomes" id="UP000282438">
    <property type="component" value="Chromosome"/>
</dbReference>
<dbReference type="Pfam" id="PF01527">
    <property type="entry name" value="HTH_Tnp_1"/>
    <property type="match status" value="1"/>
</dbReference>
<dbReference type="GO" id="GO:0003677">
    <property type="term" value="F:DNA binding"/>
    <property type="evidence" value="ECO:0007669"/>
    <property type="project" value="InterPro"/>
</dbReference>
<dbReference type="InterPro" id="IPR052546">
    <property type="entry name" value="Transposase_8_domain"/>
</dbReference>
<protein>
    <submittedName>
        <fullName evidence="2">Transposase</fullName>
    </submittedName>
</protein>
<dbReference type="GO" id="GO:0006313">
    <property type="term" value="P:DNA transposition"/>
    <property type="evidence" value="ECO:0007669"/>
    <property type="project" value="InterPro"/>
</dbReference>
<feature type="coiled-coil region" evidence="1">
    <location>
        <begin position="56"/>
        <end position="83"/>
    </location>
</feature>
<dbReference type="InterPro" id="IPR009057">
    <property type="entry name" value="Homeodomain-like_sf"/>
</dbReference>
<accession>A0A3S8ZTC7</accession>
<dbReference type="SUPFAM" id="SSF46689">
    <property type="entry name" value="Homeodomain-like"/>
    <property type="match status" value="1"/>
</dbReference>
<organism evidence="2 3">
    <name type="scientific">Iodobacter ciconiae</name>
    <dbReference type="NCBI Taxonomy" id="2496266"/>
    <lineage>
        <taxon>Bacteria</taxon>
        <taxon>Pseudomonadati</taxon>
        <taxon>Pseudomonadota</taxon>
        <taxon>Betaproteobacteria</taxon>
        <taxon>Neisseriales</taxon>
        <taxon>Chitinibacteraceae</taxon>
        <taxon>Iodobacter</taxon>
    </lineage>
</organism>
<dbReference type="GO" id="GO:0004803">
    <property type="term" value="F:transposase activity"/>
    <property type="evidence" value="ECO:0007669"/>
    <property type="project" value="InterPro"/>
</dbReference>
<dbReference type="InterPro" id="IPR002514">
    <property type="entry name" value="Transposase_8"/>
</dbReference>
<name>A0A3S8ZTC7_9NEIS</name>
<evidence type="ECO:0000256" key="1">
    <source>
        <dbReference type="SAM" id="Coils"/>
    </source>
</evidence>
<dbReference type="EMBL" id="CP034433">
    <property type="protein sequence ID" value="AZN36763.1"/>
    <property type="molecule type" value="Genomic_DNA"/>
</dbReference>
<sequence length="95" mass="11230">MNLRKFYMKSSRFTDSQIITILKQAEGGSPVAELCREHSFSSATFYKWRAKFGGMDASMMARLKELEDENRRLKKMYAEERLKAEIVREALEKKW</sequence>
<dbReference type="PANTHER" id="PTHR33609">
    <property type="entry name" value="LOW CALCIUM RESPONSE LOCUS PROTEIN S"/>
    <property type="match status" value="1"/>
</dbReference>
<dbReference type="OrthoDB" id="8566435at2"/>
<dbReference type="KEGG" id="iod:EJO50_09865"/>
<dbReference type="PANTHER" id="PTHR33609:SF1">
    <property type="entry name" value="TRANSPOSASE"/>
    <property type="match status" value="1"/>
</dbReference>
<evidence type="ECO:0000313" key="3">
    <source>
        <dbReference type="Proteomes" id="UP000282438"/>
    </source>
</evidence>
<reference evidence="2 3" key="1">
    <citation type="submission" date="2018-12" db="EMBL/GenBank/DDBJ databases">
        <title>Complete genome sequence of Iodobacter sp. H11R3.</title>
        <authorList>
            <person name="Bae J.-W."/>
        </authorList>
    </citation>
    <scope>NUCLEOTIDE SEQUENCE [LARGE SCALE GENOMIC DNA]</scope>
    <source>
        <strain evidence="2 3">H11R3</strain>
    </source>
</reference>